<dbReference type="AlphaFoldDB" id="A0A176QCR4"/>
<feature type="compositionally biased region" description="Low complexity" evidence="1">
    <location>
        <begin position="22"/>
        <end position="49"/>
    </location>
</feature>
<keyword evidence="3" id="KW-1185">Reference proteome</keyword>
<dbReference type="Proteomes" id="UP000076976">
    <property type="component" value="Unassembled WGS sequence"/>
</dbReference>
<evidence type="ECO:0000313" key="3">
    <source>
        <dbReference type="Proteomes" id="UP000076976"/>
    </source>
</evidence>
<gene>
    <name evidence="2" type="ORF">AWH69_05690</name>
</gene>
<proteinExistence type="predicted"/>
<dbReference type="EMBL" id="LQZG01000002">
    <property type="protein sequence ID" value="OAB87557.1"/>
    <property type="molecule type" value="Genomic_DNA"/>
</dbReference>
<feature type="compositionally biased region" description="Basic and acidic residues" evidence="1">
    <location>
        <begin position="55"/>
        <end position="84"/>
    </location>
</feature>
<evidence type="ECO:0000313" key="2">
    <source>
        <dbReference type="EMBL" id="OAB87557.1"/>
    </source>
</evidence>
<accession>A0A176QCR4</accession>
<comment type="caution">
    <text evidence="2">The sequence shown here is derived from an EMBL/GenBank/DDBJ whole genome shotgun (WGS) entry which is preliminary data.</text>
</comment>
<protein>
    <submittedName>
        <fullName evidence="2">Uncharacterized protein</fullName>
    </submittedName>
</protein>
<reference evidence="2 3" key="1">
    <citation type="submission" date="2016-01" db="EMBL/GenBank/DDBJ databases">
        <title>Janibacter melonis strain CD11_4 genome sequencing and assembly.</title>
        <authorList>
            <person name="Nair G.R."/>
            <person name="Kaur G."/>
            <person name="Chander A.M."/>
            <person name="Mayilraj S."/>
        </authorList>
    </citation>
    <scope>NUCLEOTIDE SEQUENCE [LARGE SCALE GENOMIC DNA]</scope>
    <source>
        <strain evidence="2 3">CD11-4</strain>
    </source>
</reference>
<sequence length="173" mass="17823">MRVRPPFVLAVAALSLAGCGTDDPAPAATGSSSSSSTSSTSASSSSAPAAEEDHDAEHEGEEGHDHEAEGEDGHEHEADDHLDVACEAELSQMQGEEGSGHVLSASVEPDLTCVQAVPVVTAINALHPVGEAPATLTAKGFECEVEQDDSDGMQVEVFRCTDDRGVVVWARTA</sequence>
<feature type="region of interest" description="Disordered" evidence="1">
    <location>
        <begin position="18"/>
        <end position="84"/>
    </location>
</feature>
<dbReference type="STRING" id="262209.AWH69_05690"/>
<dbReference type="PROSITE" id="PS51257">
    <property type="entry name" value="PROKAR_LIPOPROTEIN"/>
    <property type="match status" value="1"/>
</dbReference>
<evidence type="ECO:0000256" key="1">
    <source>
        <dbReference type="SAM" id="MobiDB-lite"/>
    </source>
</evidence>
<dbReference type="RefSeq" id="WP_068273004.1">
    <property type="nucleotide sequence ID" value="NZ_LQZG01000002.1"/>
</dbReference>
<organism evidence="2 3">
    <name type="scientific">Janibacter melonis</name>
    <dbReference type="NCBI Taxonomy" id="262209"/>
    <lineage>
        <taxon>Bacteria</taxon>
        <taxon>Bacillati</taxon>
        <taxon>Actinomycetota</taxon>
        <taxon>Actinomycetes</taxon>
        <taxon>Micrococcales</taxon>
        <taxon>Intrasporangiaceae</taxon>
        <taxon>Janibacter</taxon>
    </lineage>
</organism>
<name>A0A176QCR4_9MICO</name>